<evidence type="ECO:0000256" key="3">
    <source>
        <dbReference type="ARBA" id="ARBA00023125"/>
    </source>
</evidence>
<feature type="domain" description="Tyr recombinase" evidence="5">
    <location>
        <begin position="294"/>
        <end position="510"/>
    </location>
</feature>
<dbReference type="Gene3D" id="1.10.443.10">
    <property type="entry name" value="Intergrase catalytic core"/>
    <property type="match status" value="1"/>
</dbReference>
<evidence type="ECO:0000256" key="2">
    <source>
        <dbReference type="ARBA" id="ARBA00022908"/>
    </source>
</evidence>
<protein>
    <recommendedName>
        <fullName evidence="5">Tyr recombinase domain-containing protein</fullName>
    </recommendedName>
</protein>
<evidence type="ECO:0000256" key="1">
    <source>
        <dbReference type="ARBA" id="ARBA00008857"/>
    </source>
</evidence>
<gene>
    <name evidence="6" type="ORF">ACFSX5_05320</name>
</gene>
<accession>A0ABW5QIP2</accession>
<keyword evidence="4" id="KW-0233">DNA recombination</keyword>
<organism evidence="6 7">
    <name type="scientific">Devosia albogilva</name>
    <dbReference type="NCBI Taxonomy" id="429726"/>
    <lineage>
        <taxon>Bacteria</taxon>
        <taxon>Pseudomonadati</taxon>
        <taxon>Pseudomonadota</taxon>
        <taxon>Alphaproteobacteria</taxon>
        <taxon>Hyphomicrobiales</taxon>
        <taxon>Devosiaceae</taxon>
        <taxon>Devosia</taxon>
    </lineage>
</organism>
<dbReference type="RefSeq" id="WP_386832249.1">
    <property type="nucleotide sequence ID" value="NZ_JBHUNP010000001.1"/>
</dbReference>
<proteinExistence type="inferred from homology"/>
<name>A0ABW5QIP2_9HYPH</name>
<evidence type="ECO:0000313" key="6">
    <source>
        <dbReference type="EMBL" id="MFD2647216.1"/>
    </source>
</evidence>
<comment type="caution">
    <text evidence="6">The sequence shown here is derived from an EMBL/GenBank/DDBJ whole genome shotgun (WGS) entry which is preliminary data.</text>
</comment>
<evidence type="ECO:0000259" key="5">
    <source>
        <dbReference type="PROSITE" id="PS51898"/>
    </source>
</evidence>
<sequence length="543" mass="61975">MRLALRTGDYHVAVRRMARVLDSVSEYEIQPDLVGRAEALMAQMRRFNTRLSAPGHDELVERRALELLVSRLIDEARWRDHPLTSDPPDFWHTWLVFAQGNQRFEEMVAQADHPPAATDRTGMALARVRSALRASTRVGSAVADMSAEHSGNSDAADPMISEVRRAYLDQRRTNDGDGRAEEDAGIVLDFVVDFLGDRPMSSLSEREWFKIENALPDVPHPYGVPKEYTVSLHKRWQYAQAHGWGGLKRISKTHLKNGWHRSLHAFLTWAREKGFYAGPDYKFNLVSADNSEAQERDAWQPGEIVKLFSLPLFTGAKSKAWHWESGDVFVQNHLYWAYLLIFFAGLRPSEIGRTRLEDFALIEGVWYLDYRSKSERAKGASKVKKSASARLVPIPRLLIDLGLLDRRDALLGAGEDRLFPEWKVYVHKKSGREMWGHEFSKSWQYIKTKFGFTRENVTLYGGRHTRASWYDEAGIPRRIRLRLLGHKPTDVADTYGAVHITPEETALVFSKTNSVEEEVAEILITAKLRADFGELKTVTTWAS</sequence>
<dbReference type="InterPro" id="IPR050090">
    <property type="entry name" value="Tyrosine_recombinase_XerCD"/>
</dbReference>
<evidence type="ECO:0000313" key="7">
    <source>
        <dbReference type="Proteomes" id="UP001597521"/>
    </source>
</evidence>
<dbReference type="InterPro" id="IPR002104">
    <property type="entry name" value="Integrase_catalytic"/>
</dbReference>
<dbReference type="EMBL" id="JBHUNP010000001">
    <property type="protein sequence ID" value="MFD2647216.1"/>
    <property type="molecule type" value="Genomic_DNA"/>
</dbReference>
<dbReference type="Proteomes" id="UP001597521">
    <property type="component" value="Unassembled WGS sequence"/>
</dbReference>
<keyword evidence="3" id="KW-0238">DNA-binding</keyword>
<keyword evidence="7" id="KW-1185">Reference proteome</keyword>
<keyword evidence="2" id="KW-0229">DNA integration</keyword>
<dbReference type="PANTHER" id="PTHR30349">
    <property type="entry name" value="PHAGE INTEGRASE-RELATED"/>
    <property type="match status" value="1"/>
</dbReference>
<dbReference type="PANTHER" id="PTHR30349:SF41">
    <property type="entry name" value="INTEGRASE_RECOMBINASE PROTEIN MJ0367-RELATED"/>
    <property type="match status" value="1"/>
</dbReference>
<reference evidence="7" key="1">
    <citation type="journal article" date="2019" name="Int. J. Syst. Evol. Microbiol.">
        <title>The Global Catalogue of Microorganisms (GCM) 10K type strain sequencing project: providing services to taxonomists for standard genome sequencing and annotation.</title>
        <authorList>
            <consortium name="The Broad Institute Genomics Platform"/>
            <consortium name="The Broad Institute Genome Sequencing Center for Infectious Disease"/>
            <person name="Wu L."/>
            <person name="Ma J."/>
        </authorList>
    </citation>
    <scope>NUCLEOTIDE SEQUENCE [LARGE SCALE GENOMIC DNA]</scope>
    <source>
        <strain evidence="7">CCM 7427</strain>
    </source>
</reference>
<evidence type="ECO:0000256" key="4">
    <source>
        <dbReference type="ARBA" id="ARBA00023172"/>
    </source>
</evidence>
<dbReference type="InterPro" id="IPR013762">
    <property type="entry name" value="Integrase-like_cat_sf"/>
</dbReference>
<comment type="similarity">
    <text evidence="1">Belongs to the 'phage' integrase family.</text>
</comment>
<dbReference type="InterPro" id="IPR011010">
    <property type="entry name" value="DNA_brk_join_enz"/>
</dbReference>
<dbReference type="PROSITE" id="PS51898">
    <property type="entry name" value="TYR_RECOMBINASE"/>
    <property type="match status" value="1"/>
</dbReference>
<dbReference type="SUPFAM" id="SSF56349">
    <property type="entry name" value="DNA breaking-rejoining enzymes"/>
    <property type="match status" value="1"/>
</dbReference>